<evidence type="ECO:0000313" key="2">
    <source>
        <dbReference type="Proteomes" id="UP000663828"/>
    </source>
</evidence>
<evidence type="ECO:0000313" key="1">
    <source>
        <dbReference type="EMBL" id="CAF1632931.1"/>
    </source>
</evidence>
<feature type="non-terminal residue" evidence="1">
    <location>
        <position position="1"/>
    </location>
</feature>
<sequence length="69" mass="7898">FMKNYFGPLDVDEKKVHISIVGCLRNDRGKQKSVKQRVQAALNIDQTASYPNEIDFVDDDNQIDDVLDN</sequence>
<accession>A0A816DH41</accession>
<gene>
    <name evidence="1" type="ORF">XAT740_LOCUS51964</name>
</gene>
<comment type="caution">
    <text evidence="1">The sequence shown here is derived from an EMBL/GenBank/DDBJ whole genome shotgun (WGS) entry which is preliminary data.</text>
</comment>
<organism evidence="1 2">
    <name type="scientific">Adineta ricciae</name>
    <name type="common">Rotifer</name>
    <dbReference type="NCBI Taxonomy" id="249248"/>
    <lineage>
        <taxon>Eukaryota</taxon>
        <taxon>Metazoa</taxon>
        <taxon>Spiralia</taxon>
        <taxon>Gnathifera</taxon>
        <taxon>Rotifera</taxon>
        <taxon>Eurotatoria</taxon>
        <taxon>Bdelloidea</taxon>
        <taxon>Adinetida</taxon>
        <taxon>Adinetidae</taxon>
        <taxon>Adineta</taxon>
    </lineage>
</organism>
<dbReference type="Proteomes" id="UP000663828">
    <property type="component" value="Unassembled WGS sequence"/>
</dbReference>
<protein>
    <submittedName>
        <fullName evidence="1">Uncharacterized protein</fullName>
    </submittedName>
</protein>
<reference evidence="1" key="1">
    <citation type="submission" date="2021-02" db="EMBL/GenBank/DDBJ databases">
        <authorList>
            <person name="Nowell W R."/>
        </authorList>
    </citation>
    <scope>NUCLEOTIDE SEQUENCE</scope>
</reference>
<name>A0A816DH41_ADIRI</name>
<keyword evidence="2" id="KW-1185">Reference proteome</keyword>
<dbReference type="AlphaFoldDB" id="A0A816DH41"/>
<proteinExistence type="predicted"/>
<dbReference type="EMBL" id="CAJNOR010008415">
    <property type="protein sequence ID" value="CAF1632931.1"/>
    <property type="molecule type" value="Genomic_DNA"/>
</dbReference>